<feature type="transmembrane region" description="Helical" evidence="1">
    <location>
        <begin position="63"/>
        <end position="84"/>
    </location>
</feature>
<dbReference type="PANTHER" id="PTHR40038">
    <property type="entry name" value="MEMBRANE-ASSOCIATED PROTEIN TCAA"/>
    <property type="match status" value="1"/>
</dbReference>
<organism evidence="5 6">
    <name type="scientific">Macrococcus epidermidis</name>
    <dbReference type="NCBI Taxonomy" id="1902580"/>
    <lineage>
        <taxon>Bacteria</taxon>
        <taxon>Bacillati</taxon>
        <taxon>Bacillota</taxon>
        <taxon>Bacilli</taxon>
        <taxon>Bacillales</taxon>
        <taxon>Staphylococcaceae</taxon>
        <taxon>Macrococcus</taxon>
    </lineage>
</organism>
<dbReference type="AlphaFoldDB" id="A0A327ZRC1"/>
<dbReference type="RefSeq" id="WP_111716132.1">
    <property type="nucleotide sequence ID" value="NZ_JBHSSR010000013.1"/>
</dbReference>
<evidence type="ECO:0000259" key="3">
    <source>
        <dbReference type="Pfam" id="PF22813"/>
    </source>
</evidence>
<feature type="domain" description="TcaA 4th" evidence="4">
    <location>
        <begin position="282"/>
        <end position="337"/>
    </location>
</feature>
<name>A0A327ZRC1_9STAP</name>
<keyword evidence="1" id="KW-0812">Transmembrane</keyword>
<keyword evidence="1" id="KW-1133">Transmembrane helix</keyword>
<feature type="domain" description="TcaA second" evidence="3">
    <location>
        <begin position="91"/>
        <end position="189"/>
    </location>
</feature>
<comment type="caution">
    <text evidence="5">The sequence shown here is derived from an EMBL/GenBank/DDBJ whole genome shotgun (WGS) entry which is preliminary data.</text>
</comment>
<feature type="domain" description="Zinc-ribbon" evidence="2">
    <location>
        <begin position="4"/>
        <end position="24"/>
    </location>
</feature>
<sequence>MKICRNCGAEVKDYVKVCTNCGTKFPEDAVEERRVPSDEKLVYERKQKQPLEKPVKKSKGKSILPLLIGLIALLALLFGLYKFFEHKFSPVNQSEEIKQALIDKDYNKLSSILSVGDKNLSESEAEAFAHYIAASGNTEKFGEKLVTTTEQMIDNKQPDSMVSAGGKDAVQITTDKKKFGIFKNFAFKVPEVPIYLTGKDDKKIVIKVNGEEQDYTPTLDSRERLGNFPLGNYELDATKTAINGEVQGKLLINMSESDDAQESFDVAYIKTNVEIPEAVDKNSVMVYVNNEEMDFDVNGDNVFGPFLAGKKLKIYAEGEAGNQTLVTNKEIETPSASSDNPADIDLIFDTSELTQEPAKETIIVRESDEKDASEQITVTRENVQSLAEAWSGVGFDYDRYEYRTPVYEDGKYGFGIFDENDEIVGSFDVYKDGTIIEYDEDGQIIRNGNIND</sequence>
<evidence type="ECO:0000256" key="1">
    <source>
        <dbReference type="SAM" id="Phobius"/>
    </source>
</evidence>
<dbReference type="GO" id="GO:0005886">
    <property type="term" value="C:plasma membrane"/>
    <property type="evidence" value="ECO:0007669"/>
    <property type="project" value="UniProtKB-SubCell"/>
</dbReference>
<evidence type="ECO:0000259" key="4">
    <source>
        <dbReference type="Pfam" id="PF22820"/>
    </source>
</evidence>
<dbReference type="Pfam" id="PF13240">
    <property type="entry name" value="Zn_Ribbon_1"/>
    <property type="match status" value="1"/>
</dbReference>
<keyword evidence="6" id="KW-1185">Reference proteome</keyword>
<accession>A0A327ZRC1</accession>
<evidence type="ECO:0000313" key="6">
    <source>
        <dbReference type="Proteomes" id="UP000249808"/>
    </source>
</evidence>
<dbReference type="Pfam" id="PF22820">
    <property type="entry name" value="TcaA_3rd_4th"/>
    <property type="match status" value="1"/>
</dbReference>
<gene>
    <name evidence="5" type="ORF">BHU61_08410</name>
</gene>
<dbReference type="InterPro" id="IPR054530">
    <property type="entry name" value="TcaA_4th"/>
</dbReference>
<protein>
    <submittedName>
        <fullName evidence="5">Uncharacterized protein</fullName>
    </submittedName>
</protein>
<dbReference type="InterPro" id="IPR026870">
    <property type="entry name" value="Zinc_ribbon_dom"/>
</dbReference>
<evidence type="ECO:0000259" key="2">
    <source>
        <dbReference type="Pfam" id="PF13240"/>
    </source>
</evidence>
<reference evidence="5 6" key="1">
    <citation type="journal article" date="2018" name="Front. Microbiol.">
        <title>Description and Comparative Genomics of Macrococcus caseolyticus subsp. hominis subsp. nov., Macrococcus goetzii sp. nov., Macrococcus epidermidis sp. nov., and Macrococcus bohemicus sp. nov., Novel Macrococci From Human Clinical Material With Virulence Potential and Suspected Uptake of Foreign DNA by Natural Transformation.</title>
        <authorList>
            <person name="Maslanova I."/>
            <person name="Wertheimer Z."/>
            <person name="Sedlacek I."/>
            <person name="Svec P."/>
            <person name="Indrakova A."/>
            <person name="Kovarovic V."/>
            <person name="Schumann P."/>
            <person name="Sproer C."/>
            <person name="Kralova S."/>
            <person name="Sedo O."/>
            <person name="Kristofova L."/>
            <person name="Vrbovska V."/>
            <person name="Fuzik T."/>
            <person name="Petras P."/>
            <person name="Zdrahal Z."/>
            <person name="Ruzickova V."/>
            <person name="Doskar J."/>
            <person name="Pantucek R."/>
        </authorList>
    </citation>
    <scope>NUCLEOTIDE SEQUENCE [LARGE SCALE GENOMIC DNA]</scope>
    <source>
        <strain evidence="5 6">01/688</strain>
    </source>
</reference>
<dbReference type="Proteomes" id="UP000249808">
    <property type="component" value="Unassembled WGS sequence"/>
</dbReference>
<dbReference type="InterPro" id="IPR054529">
    <property type="entry name" value="TcaA_2nd"/>
</dbReference>
<dbReference type="Pfam" id="PF22813">
    <property type="entry name" value="TcaA_2nd"/>
    <property type="match status" value="1"/>
</dbReference>
<dbReference type="EMBL" id="PZJH01000003">
    <property type="protein sequence ID" value="RAK44725.1"/>
    <property type="molecule type" value="Genomic_DNA"/>
</dbReference>
<dbReference type="PANTHER" id="PTHR40038:SF1">
    <property type="entry name" value="MEMBRANE-ASSOCIATED PROTEIN TCAA"/>
    <property type="match status" value="1"/>
</dbReference>
<evidence type="ECO:0000313" key="5">
    <source>
        <dbReference type="EMBL" id="RAK44725.1"/>
    </source>
</evidence>
<proteinExistence type="predicted"/>
<keyword evidence="1" id="KW-0472">Membrane</keyword>